<reference evidence="9" key="1">
    <citation type="submission" date="2016-01" db="EMBL/GenBank/DDBJ databases">
        <authorList>
            <person name="Mitreva M."/>
            <person name="Pepin K.H."/>
            <person name="Mihindukulasuriya K.A."/>
            <person name="Fulton R."/>
            <person name="Fronick C."/>
            <person name="O'Laughlin M."/>
            <person name="Miner T."/>
            <person name="Herter B."/>
            <person name="Rosa B.A."/>
            <person name="Cordes M."/>
            <person name="Tomlinson C."/>
            <person name="Wollam A."/>
            <person name="Palsikar V.B."/>
            <person name="Mardis E.R."/>
            <person name="Wilson R.K."/>
        </authorList>
    </citation>
    <scope>NUCLEOTIDE SEQUENCE [LARGE SCALE GENOMIC DNA]</scope>
    <source>
        <strain evidence="9">KA00182</strain>
    </source>
</reference>
<dbReference type="SUPFAM" id="SSF50249">
    <property type="entry name" value="Nucleic acid-binding proteins"/>
    <property type="match status" value="1"/>
</dbReference>
<evidence type="ECO:0000259" key="7">
    <source>
        <dbReference type="SMART" id="SM00278"/>
    </source>
</evidence>
<evidence type="ECO:0000256" key="1">
    <source>
        <dbReference type="ARBA" id="ARBA00022490"/>
    </source>
</evidence>
<dbReference type="EMBL" id="LSDT01000050">
    <property type="protein sequence ID" value="KXB90121.1"/>
    <property type="molecule type" value="Genomic_DNA"/>
</dbReference>
<keyword evidence="4 6" id="KW-0233">DNA recombination</keyword>
<dbReference type="Proteomes" id="UP000070160">
    <property type="component" value="Unassembled WGS sequence"/>
</dbReference>
<keyword evidence="8" id="KW-0547">Nucleotide-binding</keyword>
<dbReference type="InterPro" id="IPR012340">
    <property type="entry name" value="NA-bd_OB-fold"/>
</dbReference>
<dbReference type="GO" id="GO:0048476">
    <property type="term" value="C:Holliday junction resolvase complex"/>
    <property type="evidence" value="ECO:0007669"/>
    <property type="project" value="UniProtKB-UniRule"/>
</dbReference>
<feature type="domain" description="Helix-hairpin-helix DNA-binding motif class 1" evidence="7">
    <location>
        <begin position="72"/>
        <end position="91"/>
    </location>
</feature>
<dbReference type="Pfam" id="PF01330">
    <property type="entry name" value="RuvA_N"/>
    <property type="match status" value="1"/>
</dbReference>
<dbReference type="SUPFAM" id="SSF46929">
    <property type="entry name" value="DNA helicase RuvA subunit, C-terminal domain"/>
    <property type="match status" value="1"/>
</dbReference>
<dbReference type="InterPro" id="IPR003583">
    <property type="entry name" value="Hlx-hairpin-Hlx_DNA-bd_motif"/>
</dbReference>
<comment type="similarity">
    <text evidence="6">Belongs to the RuvA family.</text>
</comment>
<keyword evidence="8" id="KW-0347">Helicase</keyword>
<accession>A0A134CD21</accession>
<dbReference type="Gene3D" id="1.10.150.20">
    <property type="entry name" value="5' to 3' exonuclease, C-terminal subdomain"/>
    <property type="match status" value="1"/>
</dbReference>
<dbReference type="InterPro" id="IPR013849">
    <property type="entry name" value="DNA_helicase_Holl-junc_RuvA_I"/>
</dbReference>
<keyword evidence="9" id="KW-1185">Reference proteome</keyword>
<keyword evidence="3 6" id="KW-0238">DNA-binding</keyword>
<name>A0A134CD21_9FIRM</name>
<dbReference type="RefSeq" id="WP_062486452.1">
    <property type="nucleotide sequence ID" value="NZ_KQ960955.1"/>
</dbReference>
<dbReference type="HAMAP" id="MF_00031">
    <property type="entry name" value="DNA_HJ_migration_RuvA"/>
    <property type="match status" value="1"/>
</dbReference>
<keyword evidence="1 6" id="KW-0963">Cytoplasm</keyword>
<comment type="subunit">
    <text evidence="6">Homotetramer. Forms an RuvA(8)-RuvB(12)-Holliday junction (HJ) complex. HJ DNA is sandwiched between 2 RuvA tetramers; dsDNA enters through RuvA and exits via RuvB. An RuvB hexamer assembles on each DNA strand where it exits the tetramer. Each RuvB hexamer is contacted by two RuvA subunits (via domain III) on 2 adjacent RuvB subunits; this complex drives branch migration. In the full resolvosome a probable DNA-RuvA(4)-RuvB(12)-RuvC(2) complex forms which resolves the HJ.</text>
</comment>
<evidence type="ECO:0000256" key="6">
    <source>
        <dbReference type="HAMAP-Rule" id="MF_00031"/>
    </source>
</evidence>
<dbReference type="Gene3D" id="1.10.8.10">
    <property type="entry name" value="DNA helicase RuvA subunit, C-terminal domain"/>
    <property type="match status" value="1"/>
</dbReference>
<dbReference type="PATRIC" id="fig|1588748.3.peg.1387"/>
<dbReference type="GO" id="GO:0006310">
    <property type="term" value="P:DNA recombination"/>
    <property type="evidence" value="ECO:0007669"/>
    <property type="project" value="UniProtKB-UniRule"/>
</dbReference>
<dbReference type="AlphaFoldDB" id="A0A134CD21"/>
<evidence type="ECO:0000256" key="5">
    <source>
        <dbReference type="ARBA" id="ARBA00023204"/>
    </source>
</evidence>
<dbReference type="InterPro" id="IPR011114">
    <property type="entry name" value="RuvA_C"/>
</dbReference>
<dbReference type="GO" id="GO:0009379">
    <property type="term" value="C:Holliday junction helicase complex"/>
    <property type="evidence" value="ECO:0007669"/>
    <property type="project" value="InterPro"/>
</dbReference>
<dbReference type="InterPro" id="IPR000085">
    <property type="entry name" value="RuvA"/>
</dbReference>
<gene>
    <name evidence="6" type="primary">ruvA</name>
    <name evidence="8" type="ORF">HMPREF3182_01434</name>
</gene>
<keyword evidence="5 6" id="KW-0234">DNA repair</keyword>
<comment type="domain">
    <text evidence="6">Has three domains with a flexible linker between the domains II and III and assumes an 'L' shape. Domain III is highly mobile and contacts RuvB.</text>
</comment>
<protein>
    <recommendedName>
        <fullName evidence="6">Holliday junction branch migration complex subunit RuvA</fullName>
    </recommendedName>
</protein>
<dbReference type="Pfam" id="PF14520">
    <property type="entry name" value="HHH_5"/>
    <property type="match status" value="1"/>
</dbReference>
<dbReference type="Pfam" id="PF07499">
    <property type="entry name" value="RuvA_C"/>
    <property type="match status" value="1"/>
</dbReference>
<evidence type="ECO:0000256" key="3">
    <source>
        <dbReference type="ARBA" id="ARBA00023125"/>
    </source>
</evidence>
<dbReference type="SUPFAM" id="SSF47781">
    <property type="entry name" value="RuvA domain 2-like"/>
    <property type="match status" value="1"/>
</dbReference>
<comment type="function">
    <text evidence="6">The RuvA-RuvB-RuvC complex processes Holliday junction (HJ) DNA during genetic recombination and DNA repair, while the RuvA-RuvB complex plays an important role in the rescue of blocked DNA replication forks via replication fork reversal (RFR). RuvA specifically binds to HJ cruciform DNA, conferring on it an open structure. The RuvB hexamer acts as an ATP-dependent pump, pulling dsDNA into and through the RuvAB complex. HJ branch migration allows RuvC to scan DNA until it finds its consensus sequence, where it cleaves and resolves the cruciform DNA.</text>
</comment>
<keyword evidence="8" id="KW-0067">ATP-binding</keyword>
<feature type="domain" description="Helix-hairpin-helix DNA-binding motif class 1" evidence="7">
    <location>
        <begin position="107"/>
        <end position="126"/>
    </location>
</feature>
<comment type="subcellular location">
    <subcellularLocation>
        <location evidence="6">Cytoplasm</location>
    </subcellularLocation>
</comment>
<evidence type="ECO:0000313" key="9">
    <source>
        <dbReference type="Proteomes" id="UP000070160"/>
    </source>
</evidence>
<evidence type="ECO:0000256" key="2">
    <source>
        <dbReference type="ARBA" id="ARBA00022763"/>
    </source>
</evidence>
<dbReference type="InterPro" id="IPR010994">
    <property type="entry name" value="RuvA_2-like"/>
</dbReference>
<dbReference type="SMART" id="SM00278">
    <property type="entry name" value="HhH1"/>
    <property type="match status" value="2"/>
</dbReference>
<dbReference type="InterPro" id="IPR036267">
    <property type="entry name" value="RuvA_C_sf"/>
</dbReference>
<evidence type="ECO:0000256" key="4">
    <source>
        <dbReference type="ARBA" id="ARBA00023172"/>
    </source>
</evidence>
<dbReference type="GO" id="GO:0005524">
    <property type="term" value="F:ATP binding"/>
    <property type="evidence" value="ECO:0007669"/>
    <property type="project" value="InterPro"/>
</dbReference>
<dbReference type="GO" id="GO:0000400">
    <property type="term" value="F:four-way junction DNA binding"/>
    <property type="evidence" value="ECO:0007669"/>
    <property type="project" value="UniProtKB-UniRule"/>
</dbReference>
<dbReference type="Gene3D" id="2.40.50.140">
    <property type="entry name" value="Nucleic acid-binding proteins"/>
    <property type="match status" value="1"/>
</dbReference>
<dbReference type="CDD" id="cd14332">
    <property type="entry name" value="UBA_RuvA_C"/>
    <property type="match status" value="1"/>
</dbReference>
<evidence type="ECO:0000313" key="8">
    <source>
        <dbReference type="EMBL" id="KXB90121.1"/>
    </source>
</evidence>
<proteinExistence type="inferred from homology"/>
<organism evidence="8 9">
    <name type="scientific">Megasphaera hutchinsoni</name>
    <dbReference type="NCBI Taxonomy" id="1588748"/>
    <lineage>
        <taxon>Bacteria</taxon>
        <taxon>Bacillati</taxon>
        <taxon>Bacillota</taxon>
        <taxon>Negativicutes</taxon>
        <taxon>Veillonellales</taxon>
        <taxon>Veillonellaceae</taxon>
        <taxon>Megasphaera</taxon>
    </lineage>
</organism>
<sequence>MIGYVRGVVTHLFEDACFVDVQGVGYRVYIPASTIQEITVGKEIQLFTYMAVREDAILLYGFATTDEYELFMLLISVNGVGPKVALGILSAVTPEGFRLAVQQKQLQTLVKLPGIGKKTGERILLELQDKVGKADAHTTDDVEAIRSVPNDEVVMALVSLGYSEGEAQKAAARVTSLDLSLPEQIRRALQQLGGGNT</sequence>
<dbReference type="GO" id="GO:0005737">
    <property type="term" value="C:cytoplasm"/>
    <property type="evidence" value="ECO:0007669"/>
    <property type="project" value="UniProtKB-SubCell"/>
</dbReference>
<comment type="caution">
    <text evidence="6">Lacks conserved residue(s) required for the propagation of feature annotation.</text>
</comment>
<feature type="region of interest" description="Domain III" evidence="6">
    <location>
        <begin position="151"/>
        <end position="197"/>
    </location>
</feature>
<keyword evidence="8" id="KW-0378">Hydrolase</keyword>
<dbReference type="GO" id="GO:0009378">
    <property type="term" value="F:four-way junction helicase activity"/>
    <property type="evidence" value="ECO:0007669"/>
    <property type="project" value="InterPro"/>
</dbReference>
<comment type="caution">
    <text evidence="8">The sequence shown here is derived from an EMBL/GenBank/DDBJ whole genome shotgun (WGS) entry which is preliminary data.</text>
</comment>
<dbReference type="STRING" id="1588748.HMPREF3182_01434"/>
<dbReference type="GO" id="GO:0006281">
    <property type="term" value="P:DNA repair"/>
    <property type="evidence" value="ECO:0007669"/>
    <property type="project" value="UniProtKB-UniRule"/>
</dbReference>
<keyword evidence="2 6" id="KW-0227">DNA damage</keyword>
<dbReference type="NCBIfam" id="TIGR00084">
    <property type="entry name" value="ruvA"/>
    <property type="match status" value="1"/>
</dbReference>